<evidence type="ECO:0000256" key="6">
    <source>
        <dbReference type="ARBA" id="ARBA00017599"/>
    </source>
</evidence>
<comment type="function">
    <text evidence="1">Catalyzes the conversion of dihydroorotate to orotate with quinone as electron acceptor.</text>
</comment>
<comment type="pathway">
    <text evidence="3 13">Pyrimidine metabolism; UMP biosynthesis via de novo pathway; orotate from (S)-dihydroorotate (quinone route): step 1/1.</text>
</comment>
<dbReference type="PANTHER" id="PTHR48109:SF4">
    <property type="entry name" value="DIHYDROOROTATE DEHYDROGENASE (QUINONE), MITOCHONDRIAL"/>
    <property type="match status" value="1"/>
</dbReference>
<protein>
    <recommendedName>
        <fullName evidence="6 13">Dihydroorotate dehydrogenase (quinone), mitochondrial</fullName>
        <shortName evidence="13">DHOdehase</shortName>
        <ecNumber evidence="5 13">1.3.5.2</ecNumber>
    </recommendedName>
</protein>
<dbReference type="EMBL" id="JANEYF010000894">
    <property type="protein sequence ID" value="KAJ8967123.1"/>
    <property type="molecule type" value="Genomic_DNA"/>
</dbReference>
<dbReference type="PANTHER" id="PTHR48109">
    <property type="entry name" value="DIHYDROOROTATE DEHYDROGENASE (QUINONE), MITOCHONDRIAL-RELATED"/>
    <property type="match status" value="1"/>
</dbReference>
<dbReference type="GO" id="GO:0006207">
    <property type="term" value="P:'de novo' pyrimidine nucleobase biosynthetic process"/>
    <property type="evidence" value="ECO:0007669"/>
    <property type="project" value="InterPro"/>
</dbReference>
<accession>A0AAV8ZQK4</accession>
<comment type="catalytic activity">
    <reaction evidence="12 13">
        <text>(S)-dihydroorotate + a quinone = orotate + a quinol</text>
        <dbReference type="Rhea" id="RHEA:30187"/>
        <dbReference type="ChEBI" id="CHEBI:24646"/>
        <dbReference type="ChEBI" id="CHEBI:30839"/>
        <dbReference type="ChEBI" id="CHEBI:30864"/>
        <dbReference type="ChEBI" id="CHEBI:132124"/>
        <dbReference type="EC" id="1.3.5.2"/>
    </reaction>
</comment>
<dbReference type="GO" id="GO:0006222">
    <property type="term" value="P:UMP biosynthetic process"/>
    <property type="evidence" value="ECO:0007669"/>
    <property type="project" value="InterPro"/>
</dbReference>
<keyword evidence="13" id="KW-0496">Mitochondrion</keyword>
<keyword evidence="13" id="KW-0999">Mitochondrion inner membrane</keyword>
<evidence type="ECO:0000256" key="9">
    <source>
        <dbReference type="ARBA" id="ARBA00022975"/>
    </source>
</evidence>
<dbReference type="EC" id="1.3.5.2" evidence="5 13"/>
<dbReference type="PIRSF" id="PIRSF000164">
    <property type="entry name" value="DHO_oxidase"/>
    <property type="match status" value="1"/>
</dbReference>
<comment type="caution">
    <text evidence="15">The sequence shown here is derived from an EMBL/GenBank/DDBJ whole genome shotgun (WGS) entry which is preliminary data.</text>
</comment>
<comment type="cofactor">
    <cofactor evidence="13">
        <name>FMN</name>
        <dbReference type="ChEBI" id="CHEBI:58210"/>
    </cofactor>
    <text evidence="13">Binds 1 FMN per subunit.</text>
</comment>
<evidence type="ECO:0000256" key="4">
    <source>
        <dbReference type="ARBA" id="ARBA00005359"/>
    </source>
</evidence>
<sequence length="301" mass="33243">MPIVHVLDAERAHNLAIFVSKYRLLPKSRYKDPDLLKIEIFGKEFSNPVGIAAGFDKDGKAILGLKDIGFGFVEVGSVTPEPQHGNEQPRVFRLLKDFAVINRYGFNSEGHNNVFKRIENVKQNTEESGIVGVNLGKNKTSPDPINDYVEGIQKFGRIADYLVINISSPNTPGLRNMQKKNTLKKLLCTLVETRNNLPINKKPPLLLKLAPDLSYEERQDIADVLNEKKCRVDGLIISVGGISSGKDAYEKIKAGASLVQLYTSLVYNGPPVVTKIKKELVQLLAKDGYSNISEAVGKGTK</sequence>
<keyword evidence="11" id="KW-0472">Membrane</keyword>
<dbReference type="InterPro" id="IPR013785">
    <property type="entry name" value="Aldolase_TIM"/>
</dbReference>
<name>A0AAV8ZQK4_9CUCU</name>
<keyword evidence="7 13" id="KW-0285">Flavoprotein</keyword>
<keyword evidence="10 13" id="KW-0560">Oxidoreductase</keyword>
<dbReference type="SUPFAM" id="SSF51395">
    <property type="entry name" value="FMN-linked oxidoreductases"/>
    <property type="match status" value="1"/>
</dbReference>
<dbReference type="InterPro" id="IPR012135">
    <property type="entry name" value="Dihydroorotate_DH_1_2"/>
</dbReference>
<dbReference type="GO" id="GO:0106430">
    <property type="term" value="F:dihydroorotate dehydrogenase (quinone) activity"/>
    <property type="evidence" value="ECO:0007669"/>
    <property type="project" value="UniProtKB-EC"/>
</dbReference>
<dbReference type="InterPro" id="IPR050074">
    <property type="entry name" value="DHO_dehydrogenase"/>
</dbReference>
<dbReference type="PROSITE" id="PS00912">
    <property type="entry name" value="DHODEHASE_2"/>
    <property type="match status" value="1"/>
</dbReference>
<dbReference type="AlphaFoldDB" id="A0AAV8ZQK4"/>
<dbReference type="InterPro" id="IPR001295">
    <property type="entry name" value="Dihydroorotate_DH_CS"/>
</dbReference>
<evidence type="ECO:0000256" key="3">
    <source>
        <dbReference type="ARBA" id="ARBA00005161"/>
    </source>
</evidence>
<dbReference type="CDD" id="cd04738">
    <property type="entry name" value="DHOD_2_like"/>
    <property type="match status" value="1"/>
</dbReference>
<organism evidence="15 16">
    <name type="scientific">Rhamnusium bicolor</name>
    <dbReference type="NCBI Taxonomy" id="1586634"/>
    <lineage>
        <taxon>Eukaryota</taxon>
        <taxon>Metazoa</taxon>
        <taxon>Ecdysozoa</taxon>
        <taxon>Arthropoda</taxon>
        <taxon>Hexapoda</taxon>
        <taxon>Insecta</taxon>
        <taxon>Pterygota</taxon>
        <taxon>Neoptera</taxon>
        <taxon>Endopterygota</taxon>
        <taxon>Coleoptera</taxon>
        <taxon>Polyphaga</taxon>
        <taxon>Cucujiformia</taxon>
        <taxon>Chrysomeloidea</taxon>
        <taxon>Cerambycidae</taxon>
        <taxon>Lepturinae</taxon>
        <taxon>Rhagiini</taxon>
        <taxon>Rhamnusium</taxon>
    </lineage>
</organism>
<evidence type="ECO:0000256" key="7">
    <source>
        <dbReference type="ARBA" id="ARBA00022630"/>
    </source>
</evidence>
<evidence type="ECO:0000256" key="5">
    <source>
        <dbReference type="ARBA" id="ARBA00012791"/>
    </source>
</evidence>
<keyword evidence="16" id="KW-1185">Reference proteome</keyword>
<evidence type="ECO:0000313" key="16">
    <source>
        <dbReference type="Proteomes" id="UP001162156"/>
    </source>
</evidence>
<dbReference type="InterPro" id="IPR005720">
    <property type="entry name" value="Dihydroorotate_DH_cat"/>
</dbReference>
<evidence type="ECO:0000256" key="11">
    <source>
        <dbReference type="ARBA" id="ARBA00023136"/>
    </source>
</evidence>
<evidence type="ECO:0000256" key="8">
    <source>
        <dbReference type="ARBA" id="ARBA00022643"/>
    </source>
</evidence>
<keyword evidence="9" id="KW-0665">Pyrimidine biosynthesis</keyword>
<dbReference type="InterPro" id="IPR005719">
    <property type="entry name" value="Dihydroorotate_DH_2"/>
</dbReference>
<keyword evidence="8 13" id="KW-0288">FMN</keyword>
<gene>
    <name evidence="15" type="ORF">NQ314_003075</name>
</gene>
<evidence type="ECO:0000256" key="10">
    <source>
        <dbReference type="ARBA" id="ARBA00023002"/>
    </source>
</evidence>
<evidence type="ECO:0000256" key="12">
    <source>
        <dbReference type="ARBA" id="ARBA00048639"/>
    </source>
</evidence>
<proteinExistence type="inferred from homology"/>
<evidence type="ECO:0000256" key="1">
    <source>
        <dbReference type="ARBA" id="ARBA00003125"/>
    </source>
</evidence>
<feature type="domain" description="Dihydroorotate dehydrogenase catalytic" evidence="14">
    <location>
        <begin position="36"/>
        <end position="236"/>
    </location>
</feature>
<comment type="subcellular location">
    <subcellularLocation>
        <location evidence="2">Membrane</location>
    </subcellularLocation>
    <subcellularLocation>
        <location evidence="13">Mitochondrion inner membrane</location>
        <topology evidence="13">Single-pass membrane protein</topology>
    </subcellularLocation>
</comment>
<evidence type="ECO:0000256" key="13">
    <source>
        <dbReference type="RuleBase" id="RU361255"/>
    </source>
</evidence>
<dbReference type="Pfam" id="PF01180">
    <property type="entry name" value="DHO_dh"/>
    <property type="match status" value="1"/>
</dbReference>
<evidence type="ECO:0000313" key="15">
    <source>
        <dbReference type="EMBL" id="KAJ8967123.1"/>
    </source>
</evidence>
<dbReference type="GO" id="GO:0005743">
    <property type="term" value="C:mitochondrial inner membrane"/>
    <property type="evidence" value="ECO:0007669"/>
    <property type="project" value="UniProtKB-SubCell"/>
</dbReference>
<evidence type="ECO:0000259" key="14">
    <source>
        <dbReference type="Pfam" id="PF01180"/>
    </source>
</evidence>
<reference evidence="15" key="1">
    <citation type="journal article" date="2023" name="Insect Mol. Biol.">
        <title>Genome sequencing provides insights into the evolution of gene families encoding plant cell wall-degrading enzymes in longhorned beetles.</title>
        <authorList>
            <person name="Shin N.R."/>
            <person name="Okamura Y."/>
            <person name="Kirsch R."/>
            <person name="Pauchet Y."/>
        </authorList>
    </citation>
    <scope>NUCLEOTIDE SEQUENCE</scope>
    <source>
        <strain evidence="15">RBIC_L_NR</strain>
    </source>
</reference>
<dbReference type="NCBIfam" id="TIGR01036">
    <property type="entry name" value="pyrD_sub2"/>
    <property type="match status" value="1"/>
</dbReference>
<dbReference type="PROSITE" id="PS00911">
    <property type="entry name" value="DHODEHASE_1"/>
    <property type="match status" value="1"/>
</dbReference>
<dbReference type="Gene3D" id="3.20.20.70">
    <property type="entry name" value="Aldolase class I"/>
    <property type="match status" value="2"/>
</dbReference>
<dbReference type="Proteomes" id="UP001162156">
    <property type="component" value="Unassembled WGS sequence"/>
</dbReference>
<comment type="similarity">
    <text evidence="4 13">Belongs to the dihydroorotate dehydrogenase family. Type 2 subfamily.</text>
</comment>
<evidence type="ECO:0000256" key="2">
    <source>
        <dbReference type="ARBA" id="ARBA00004370"/>
    </source>
</evidence>